<feature type="signal peptide" evidence="1">
    <location>
        <begin position="1"/>
        <end position="20"/>
    </location>
</feature>
<reference evidence="2 3" key="1">
    <citation type="submission" date="2020-07" db="EMBL/GenBank/DDBJ databases">
        <authorList>
            <person name="Sun Q."/>
        </authorList>
    </citation>
    <scope>NUCLEOTIDE SEQUENCE [LARGE SCALE GENOMIC DNA]</scope>
    <source>
        <strain evidence="2 3">MAH-1</strain>
    </source>
</reference>
<dbReference type="AlphaFoldDB" id="A0A7Y9C682"/>
<dbReference type="Proteomes" id="UP000535020">
    <property type="component" value="Unassembled WGS sequence"/>
</dbReference>
<organism evidence="2 3">
    <name type="scientific">Flavobacterium agri</name>
    <dbReference type="NCBI Taxonomy" id="2743471"/>
    <lineage>
        <taxon>Bacteria</taxon>
        <taxon>Pseudomonadati</taxon>
        <taxon>Bacteroidota</taxon>
        <taxon>Flavobacteriia</taxon>
        <taxon>Flavobacteriales</taxon>
        <taxon>Flavobacteriaceae</taxon>
        <taxon>Flavobacterium</taxon>
    </lineage>
</organism>
<dbReference type="RefSeq" id="WP_176005995.1">
    <property type="nucleotide sequence ID" value="NZ_JABWMI010000010.1"/>
</dbReference>
<accession>A0A7Y9C682</accession>
<evidence type="ECO:0000313" key="2">
    <source>
        <dbReference type="EMBL" id="NYA71194.1"/>
    </source>
</evidence>
<name>A0A7Y9C682_9FLAO</name>
<proteinExistence type="predicted"/>
<protein>
    <submittedName>
        <fullName evidence="2">Uncharacterized protein</fullName>
    </submittedName>
</protein>
<sequence>MTCKHFLALFALLGTFVATGQTREYDFNGFQTSDSNMQWASVQRLTPRKVKFSDSKININLDRKYQLIVKSKKNLPNGGVVYLCKDQQMKDVTITLIANERMFLYSGADRYQVTFNHPIIASAQNSYAEAE</sequence>
<keyword evidence="3" id="KW-1185">Reference proteome</keyword>
<dbReference type="EMBL" id="JACBJI010000003">
    <property type="protein sequence ID" value="NYA71194.1"/>
    <property type="molecule type" value="Genomic_DNA"/>
</dbReference>
<evidence type="ECO:0000313" key="3">
    <source>
        <dbReference type="Proteomes" id="UP000535020"/>
    </source>
</evidence>
<comment type="caution">
    <text evidence="2">The sequence shown here is derived from an EMBL/GenBank/DDBJ whole genome shotgun (WGS) entry which is preliminary data.</text>
</comment>
<feature type="chain" id="PRO_5031492458" evidence="1">
    <location>
        <begin position="21"/>
        <end position="131"/>
    </location>
</feature>
<gene>
    <name evidence="2" type="ORF">HZF10_09710</name>
</gene>
<keyword evidence="1" id="KW-0732">Signal</keyword>
<evidence type="ECO:0000256" key="1">
    <source>
        <dbReference type="SAM" id="SignalP"/>
    </source>
</evidence>